<dbReference type="InterPro" id="IPR001650">
    <property type="entry name" value="Helicase_C-like"/>
</dbReference>
<keyword evidence="12" id="KW-0391">Immunity</keyword>
<dbReference type="Pfam" id="PF00271">
    <property type="entry name" value="Helicase_C"/>
    <property type="match status" value="1"/>
</dbReference>
<dbReference type="SMART" id="SM00490">
    <property type="entry name" value="HELICc"/>
    <property type="match status" value="1"/>
</dbReference>
<dbReference type="InterPro" id="IPR041204">
    <property type="entry name" value="RIG-I-like_C"/>
</dbReference>
<dbReference type="SUPFAM" id="SSF52540">
    <property type="entry name" value="P-loop containing nucleoside triphosphate hydrolases"/>
    <property type="match status" value="1"/>
</dbReference>
<keyword evidence="11" id="KW-0067">ATP-binding</keyword>
<evidence type="ECO:0000256" key="8">
    <source>
        <dbReference type="ARBA" id="ARBA00022801"/>
    </source>
</evidence>
<dbReference type="GO" id="GO:0003724">
    <property type="term" value="F:RNA helicase activity"/>
    <property type="evidence" value="ECO:0007669"/>
    <property type="project" value="UniProtKB-EC"/>
</dbReference>
<dbReference type="AlphaFoldDB" id="A0A5A9N9V2"/>
<organism evidence="19 20">
    <name type="scientific">Triplophysa tibetana</name>
    <dbReference type="NCBI Taxonomy" id="1572043"/>
    <lineage>
        <taxon>Eukaryota</taxon>
        <taxon>Metazoa</taxon>
        <taxon>Chordata</taxon>
        <taxon>Craniata</taxon>
        <taxon>Vertebrata</taxon>
        <taxon>Euteleostomi</taxon>
        <taxon>Actinopterygii</taxon>
        <taxon>Neopterygii</taxon>
        <taxon>Teleostei</taxon>
        <taxon>Ostariophysi</taxon>
        <taxon>Cypriniformes</taxon>
        <taxon>Nemacheilidae</taxon>
        <taxon>Triplophysa</taxon>
    </lineage>
</organism>
<keyword evidence="14" id="KW-0051">Antiviral defense</keyword>
<dbReference type="PANTHER" id="PTHR14074">
    <property type="entry name" value="HELICASE WITH DEATH DOMAIN-RELATED"/>
    <property type="match status" value="1"/>
</dbReference>
<keyword evidence="7" id="KW-0547">Nucleotide-binding</keyword>
<dbReference type="GO" id="GO:0140374">
    <property type="term" value="P:antiviral innate immune response"/>
    <property type="evidence" value="ECO:0007669"/>
    <property type="project" value="TreeGrafter"/>
</dbReference>
<dbReference type="Pfam" id="PF18119">
    <property type="entry name" value="RIG-I_C"/>
    <property type="match status" value="1"/>
</dbReference>
<comment type="catalytic activity">
    <reaction evidence="15">
        <text>ATP + H2O = ADP + phosphate + H(+)</text>
        <dbReference type="Rhea" id="RHEA:13065"/>
        <dbReference type="ChEBI" id="CHEBI:15377"/>
        <dbReference type="ChEBI" id="CHEBI:15378"/>
        <dbReference type="ChEBI" id="CHEBI:30616"/>
        <dbReference type="ChEBI" id="CHEBI:43474"/>
        <dbReference type="ChEBI" id="CHEBI:456216"/>
        <dbReference type="EC" id="3.6.4.13"/>
    </reaction>
    <physiologicalReaction direction="left-to-right" evidence="15">
        <dbReference type="Rhea" id="RHEA:13066"/>
    </physiologicalReaction>
</comment>
<dbReference type="GO" id="GO:0005737">
    <property type="term" value="C:cytoplasm"/>
    <property type="evidence" value="ECO:0007669"/>
    <property type="project" value="UniProtKB-SubCell"/>
</dbReference>
<name>A0A5A9N9V2_9TELE</name>
<evidence type="ECO:0000256" key="14">
    <source>
        <dbReference type="ARBA" id="ARBA00023118"/>
    </source>
</evidence>
<dbReference type="GO" id="GO:0005524">
    <property type="term" value="F:ATP binding"/>
    <property type="evidence" value="ECO:0007669"/>
    <property type="project" value="UniProtKB-KW"/>
</dbReference>
<evidence type="ECO:0000256" key="15">
    <source>
        <dbReference type="ARBA" id="ARBA00049390"/>
    </source>
</evidence>
<dbReference type="GO" id="GO:0016787">
    <property type="term" value="F:hydrolase activity"/>
    <property type="evidence" value="ECO:0007669"/>
    <property type="project" value="UniProtKB-KW"/>
</dbReference>
<evidence type="ECO:0000256" key="2">
    <source>
        <dbReference type="ARBA" id="ARBA00006866"/>
    </source>
</evidence>
<dbReference type="InterPro" id="IPR051363">
    <property type="entry name" value="RLR_Helicase"/>
</dbReference>
<proteinExistence type="inferred from homology"/>
<evidence type="ECO:0000256" key="11">
    <source>
        <dbReference type="ARBA" id="ARBA00022840"/>
    </source>
</evidence>
<feature type="domain" description="RLR CTR" evidence="18">
    <location>
        <begin position="542"/>
        <end position="670"/>
    </location>
</feature>
<dbReference type="EC" id="3.6.4.13" evidence="3"/>
<evidence type="ECO:0000256" key="9">
    <source>
        <dbReference type="ARBA" id="ARBA00022806"/>
    </source>
</evidence>
<accession>A0A5A9N9V2</accession>
<dbReference type="EMBL" id="SOYY01000021">
    <property type="protein sequence ID" value="KAA0705831.1"/>
    <property type="molecule type" value="Genomic_DNA"/>
</dbReference>
<dbReference type="InterPro" id="IPR038557">
    <property type="entry name" value="RLR_C_sf"/>
</dbReference>
<dbReference type="SMART" id="SM00487">
    <property type="entry name" value="DEXDc"/>
    <property type="match status" value="1"/>
</dbReference>
<sequence length="678" mass="77693">MEIKLRVYQEEVVQTALRGENSIIWLPTGGGKTRAAVYVTKKHLETKNKAKVAVLVNKVHLVDQHFEKEFSPFLGKDYKIRAISGECDEKDYFGRVVKNSDVVICTAQILENALTNMEEDKHVELTDFTLLVIDECHHTHKDAVYNKIMGRYVEKKLRKEGNLPQVLGLTASPGTGGNRTLDKAVEHVLQICANLDSVIVSTTNYKPVLLKVVPRPMKQYDIVEKRALDPFGDHLKSMMSMIHEFMPSTASADLRQKGTQEYESDVVDLHKTGVQQENRLIAQCALHLRQYNDALLINDTVRMVDAFRLLDDYYKSKENKLLDVTDYFLIGLFEENRVELKQLASTPLYENPKLAKLEHTLLEQFKDQRSRGIIFSKTRKGTHCLHEWVSCNPELRRANICAGILTGAGMGANNMTQRKQKDTIQEFRNGDINLLVSTSVAEEGLDIPECNVVVRYGLLTNEIAQQQASGRARAENSVYSVVATDGGPELRRERTNEYLENLTGKAIIQVQSMNPREFRIKIFEIQKTDVLVRMQAEKNRGKKEQRYTPAEVQFQCKGCFTPVCYGKDIRIIENSHRVNINPDFNRYYKVGGQVHLERQFEDWEPGRVIECRNCGEHWGMEIKFKKVAILPCLKIQSFSMSTPQGKCSPKKNWSKVEFKVEEFDFNKYMEDHLSDLDD</sequence>
<dbReference type="GO" id="GO:0008270">
    <property type="term" value="F:zinc ion binding"/>
    <property type="evidence" value="ECO:0007669"/>
    <property type="project" value="TreeGrafter"/>
</dbReference>
<keyword evidence="20" id="KW-1185">Reference proteome</keyword>
<evidence type="ECO:0000259" key="17">
    <source>
        <dbReference type="PROSITE" id="PS51194"/>
    </source>
</evidence>
<gene>
    <name evidence="19" type="ORF">E1301_Tti004593</name>
</gene>
<evidence type="ECO:0000259" key="18">
    <source>
        <dbReference type="PROSITE" id="PS51789"/>
    </source>
</evidence>
<evidence type="ECO:0000259" key="16">
    <source>
        <dbReference type="PROSITE" id="PS51192"/>
    </source>
</evidence>
<evidence type="ECO:0000256" key="1">
    <source>
        <dbReference type="ARBA" id="ARBA00004496"/>
    </source>
</evidence>
<dbReference type="GO" id="GO:0003677">
    <property type="term" value="F:DNA binding"/>
    <property type="evidence" value="ECO:0007669"/>
    <property type="project" value="InterPro"/>
</dbReference>
<dbReference type="InterPro" id="IPR027417">
    <property type="entry name" value="P-loop_NTPase"/>
</dbReference>
<dbReference type="Gene3D" id="3.40.50.300">
    <property type="entry name" value="P-loop containing nucleotide triphosphate hydrolases"/>
    <property type="match status" value="2"/>
</dbReference>
<dbReference type="GO" id="GO:0003725">
    <property type="term" value="F:double-stranded RNA binding"/>
    <property type="evidence" value="ECO:0007669"/>
    <property type="project" value="TreeGrafter"/>
</dbReference>
<protein>
    <recommendedName>
        <fullName evidence="3">RNA helicase</fullName>
        <ecNumber evidence="3">3.6.4.13</ecNumber>
    </recommendedName>
</protein>
<evidence type="ECO:0000256" key="12">
    <source>
        <dbReference type="ARBA" id="ARBA00022859"/>
    </source>
</evidence>
<evidence type="ECO:0000256" key="3">
    <source>
        <dbReference type="ARBA" id="ARBA00012552"/>
    </source>
</evidence>
<dbReference type="PANTHER" id="PTHR14074:SF7">
    <property type="entry name" value="ATP-DEPENDENT RNA HELICASE DHX58"/>
    <property type="match status" value="1"/>
</dbReference>
<dbReference type="InterPro" id="IPR021673">
    <property type="entry name" value="RLR_CTR"/>
</dbReference>
<dbReference type="PROSITE" id="PS51789">
    <property type="entry name" value="RLR_CTR"/>
    <property type="match status" value="1"/>
</dbReference>
<dbReference type="Proteomes" id="UP000324632">
    <property type="component" value="Chromosome 21"/>
</dbReference>
<dbReference type="GO" id="GO:0003727">
    <property type="term" value="F:single-stranded RNA binding"/>
    <property type="evidence" value="ECO:0007669"/>
    <property type="project" value="TreeGrafter"/>
</dbReference>
<keyword evidence="13" id="KW-0694">RNA-binding</keyword>
<reference evidence="19 20" key="1">
    <citation type="journal article" date="2019" name="Mol. Ecol. Resour.">
        <title>Chromosome-level genome assembly of Triplophysa tibetana, a fish adapted to the harsh high-altitude environment of the Tibetan Plateau.</title>
        <authorList>
            <person name="Yang X."/>
            <person name="Liu H."/>
            <person name="Ma Z."/>
            <person name="Zou Y."/>
            <person name="Zou M."/>
            <person name="Mao Y."/>
            <person name="Li X."/>
            <person name="Wang H."/>
            <person name="Chen T."/>
            <person name="Wang W."/>
            <person name="Yang R."/>
        </authorList>
    </citation>
    <scope>NUCLEOTIDE SEQUENCE [LARGE SCALE GENOMIC DNA]</scope>
    <source>
        <strain evidence="19">TTIB1903HZAU</strain>
        <tissue evidence="19">Muscle</tissue>
    </source>
</reference>
<dbReference type="PROSITE" id="PS51194">
    <property type="entry name" value="HELICASE_CTER"/>
    <property type="match status" value="1"/>
</dbReference>
<feature type="domain" description="Helicase ATP-binding" evidence="16">
    <location>
        <begin position="13"/>
        <end position="191"/>
    </location>
</feature>
<dbReference type="PROSITE" id="PS51192">
    <property type="entry name" value="HELICASE_ATP_BIND_1"/>
    <property type="match status" value="1"/>
</dbReference>
<evidence type="ECO:0000256" key="6">
    <source>
        <dbReference type="ARBA" id="ARBA00022723"/>
    </source>
</evidence>
<dbReference type="Pfam" id="PF04851">
    <property type="entry name" value="ResIII"/>
    <property type="match status" value="1"/>
</dbReference>
<keyword evidence="9 19" id="KW-0347">Helicase</keyword>
<evidence type="ECO:0000256" key="7">
    <source>
        <dbReference type="ARBA" id="ARBA00022741"/>
    </source>
</evidence>
<comment type="caution">
    <text evidence="19">The sequence shown here is derived from an EMBL/GenBank/DDBJ whole genome shotgun (WGS) entry which is preliminary data.</text>
</comment>
<evidence type="ECO:0000256" key="5">
    <source>
        <dbReference type="ARBA" id="ARBA00022588"/>
    </source>
</evidence>
<comment type="subcellular location">
    <subcellularLocation>
        <location evidence="1">Cytoplasm</location>
    </subcellularLocation>
</comment>
<keyword evidence="10" id="KW-0862">Zinc</keyword>
<feature type="domain" description="Helicase C-terminal" evidence="17">
    <location>
        <begin position="356"/>
        <end position="526"/>
    </location>
</feature>
<keyword evidence="6" id="KW-0479">Metal-binding</keyword>
<keyword evidence="5" id="KW-0399">Innate immunity</keyword>
<dbReference type="GO" id="GO:0039536">
    <property type="term" value="P:negative regulation of RIG-I signaling pathway"/>
    <property type="evidence" value="ECO:0007669"/>
    <property type="project" value="TreeGrafter"/>
</dbReference>
<dbReference type="Pfam" id="PF11648">
    <property type="entry name" value="RIG-I_C-RD"/>
    <property type="match status" value="1"/>
</dbReference>
<evidence type="ECO:0000256" key="10">
    <source>
        <dbReference type="ARBA" id="ARBA00022833"/>
    </source>
</evidence>
<evidence type="ECO:0000256" key="13">
    <source>
        <dbReference type="ARBA" id="ARBA00022884"/>
    </source>
</evidence>
<dbReference type="InterPro" id="IPR006935">
    <property type="entry name" value="Helicase/UvrB_N"/>
</dbReference>
<evidence type="ECO:0000256" key="4">
    <source>
        <dbReference type="ARBA" id="ARBA00022490"/>
    </source>
</evidence>
<keyword evidence="8" id="KW-0378">Hydrolase</keyword>
<dbReference type="GO" id="GO:0002753">
    <property type="term" value="P:cytoplasmic pattern recognition receptor signaling pathway"/>
    <property type="evidence" value="ECO:0007669"/>
    <property type="project" value="TreeGrafter"/>
</dbReference>
<evidence type="ECO:0000313" key="19">
    <source>
        <dbReference type="EMBL" id="KAA0705831.1"/>
    </source>
</evidence>
<dbReference type="Gene3D" id="1.20.1320.30">
    <property type="match status" value="1"/>
</dbReference>
<comment type="similarity">
    <text evidence="2">Belongs to the helicase family. RLR subfamily.</text>
</comment>
<dbReference type="InterPro" id="IPR014001">
    <property type="entry name" value="Helicase_ATP-bd"/>
</dbReference>
<dbReference type="CDD" id="cd12090">
    <property type="entry name" value="MDA5_ID"/>
    <property type="match status" value="1"/>
</dbReference>
<evidence type="ECO:0000313" key="20">
    <source>
        <dbReference type="Proteomes" id="UP000324632"/>
    </source>
</evidence>
<keyword evidence="4" id="KW-0963">Cytoplasm</keyword>
<dbReference type="Gene3D" id="2.170.150.30">
    <property type="entry name" value="RIG-I-like receptor, C-terminal regulatory domain"/>
    <property type="match status" value="1"/>
</dbReference>